<gene>
    <name evidence="3" type="ORF">C8263_07290</name>
</gene>
<name>A0A2T3W9K7_9DEIO</name>
<dbReference type="Pfam" id="PF08239">
    <property type="entry name" value="SH3_3"/>
    <property type="match status" value="1"/>
</dbReference>
<evidence type="ECO:0000256" key="1">
    <source>
        <dbReference type="SAM" id="SignalP"/>
    </source>
</evidence>
<dbReference type="OrthoDB" id="72940at2"/>
<dbReference type="EMBL" id="PYSV01000005">
    <property type="protein sequence ID" value="PTA68589.1"/>
    <property type="molecule type" value="Genomic_DNA"/>
</dbReference>
<comment type="caution">
    <text evidence="3">The sequence shown here is derived from an EMBL/GenBank/DDBJ whole genome shotgun (WGS) entry which is preliminary data.</text>
</comment>
<dbReference type="AlphaFoldDB" id="A0A2T3W9K7"/>
<dbReference type="InterPro" id="IPR003646">
    <property type="entry name" value="SH3-like_bac-type"/>
</dbReference>
<dbReference type="Proteomes" id="UP000240317">
    <property type="component" value="Unassembled WGS sequence"/>
</dbReference>
<dbReference type="SMART" id="SM00894">
    <property type="entry name" value="Excalibur"/>
    <property type="match status" value="1"/>
</dbReference>
<sequence length="138" mass="14625">MNFKNWGFSALLWGILAVSGAATAAQAVTTSKVNLRQYLGSVSRVIAVLPANAALTVQFCTGGWCKVTYGRFYGYVAQTYLRMMPSGPRLNSVPSASRSALYFANCGAARAAGKAPLFRGSPGYRAALDRDGDGRACE</sequence>
<protein>
    <submittedName>
        <fullName evidence="3">Ligand-binding protein SH3</fullName>
    </submittedName>
</protein>
<dbReference type="Pfam" id="PF05901">
    <property type="entry name" value="Excalibur"/>
    <property type="match status" value="1"/>
</dbReference>
<dbReference type="RefSeq" id="WP_107137463.1">
    <property type="nucleotide sequence ID" value="NZ_PYSV01000005.1"/>
</dbReference>
<evidence type="ECO:0000313" key="4">
    <source>
        <dbReference type="Proteomes" id="UP000240317"/>
    </source>
</evidence>
<proteinExistence type="predicted"/>
<evidence type="ECO:0000259" key="2">
    <source>
        <dbReference type="SMART" id="SM00894"/>
    </source>
</evidence>
<dbReference type="Gene3D" id="2.30.30.40">
    <property type="entry name" value="SH3 Domains"/>
    <property type="match status" value="1"/>
</dbReference>
<feature type="signal peptide" evidence="1">
    <location>
        <begin position="1"/>
        <end position="24"/>
    </location>
</feature>
<keyword evidence="4" id="KW-1185">Reference proteome</keyword>
<keyword evidence="1" id="KW-0732">Signal</keyword>
<evidence type="ECO:0000313" key="3">
    <source>
        <dbReference type="EMBL" id="PTA68589.1"/>
    </source>
</evidence>
<feature type="chain" id="PRO_5015548655" evidence="1">
    <location>
        <begin position="25"/>
        <end position="138"/>
    </location>
</feature>
<accession>A0A2T3W9K7</accession>
<reference evidence="3 4" key="1">
    <citation type="submission" date="2018-03" db="EMBL/GenBank/DDBJ databases">
        <title>Draft genome of Deinococcus sp. OD32.</title>
        <authorList>
            <person name="Wang X.-P."/>
            <person name="Du Z.-J."/>
        </authorList>
    </citation>
    <scope>NUCLEOTIDE SEQUENCE [LARGE SCALE GENOMIC DNA]</scope>
    <source>
        <strain evidence="3 4">OD32</strain>
    </source>
</reference>
<dbReference type="InterPro" id="IPR008613">
    <property type="entry name" value="Excalibur_Ca-bd_domain"/>
</dbReference>
<organism evidence="3 4">
    <name type="scientific">Deinococcus arcticus</name>
    <dbReference type="NCBI Taxonomy" id="2136176"/>
    <lineage>
        <taxon>Bacteria</taxon>
        <taxon>Thermotogati</taxon>
        <taxon>Deinococcota</taxon>
        <taxon>Deinococci</taxon>
        <taxon>Deinococcales</taxon>
        <taxon>Deinococcaceae</taxon>
        <taxon>Deinococcus</taxon>
    </lineage>
</organism>
<feature type="domain" description="Excalibur calcium-binding" evidence="2">
    <location>
        <begin position="102"/>
        <end position="138"/>
    </location>
</feature>